<evidence type="ECO:0000259" key="2">
    <source>
        <dbReference type="Pfam" id="PF22215"/>
    </source>
</evidence>
<evidence type="ECO:0000313" key="3">
    <source>
        <dbReference type="EMBL" id="KAJ8482575.1"/>
    </source>
</evidence>
<protein>
    <recommendedName>
        <fullName evidence="2">Mixed lineage kinase domain-containing protein</fullName>
    </recommendedName>
</protein>
<evidence type="ECO:0000313" key="4">
    <source>
        <dbReference type="Proteomes" id="UP001215151"/>
    </source>
</evidence>
<dbReference type="Pfam" id="PF22215">
    <property type="entry name" value="MLKL_N"/>
    <property type="match status" value="1"/>
</dbReference>
<gene>
    <name evidence="3" type="ORF">ONZ51_g5267</name>
</gene>
<dbReference type="AlphaFoldDB" id="A0AAD7XDU3"/>
<evidence type="ECO:0000256" key="1">
    <source>
        <dbReference type="SAM" id="MobiDB-lite"/>
    </source>
</evidence>
<dbReference type="InterPro" id="IPR059179">
    <property type="entry name" value="MLKL-like_MCAfunc"/>
</dbReference>
<accession>A0AAD7XDU3</accession>
<dbReference type="CDD" id="cd21037">
    <property type="entry name" value="MLKL_NTD"/>
    <property type="match status" value="1"/>
</dbReference>
<feature type="region of interest" description="Disordered" evidence="1">
    <location>
        <begin position="161"/>
        <end position="184"/>
    </location>
</feature>
<feature type="domain" description="Mixed lineage kinase" evidence="2">
    <location>
        <begin position="48"/>
        <end position="166"/>
    </location>
</feature>
<keyword evidence="4" id="KW-1185">Reference proteome</keyword>
<comment type="caution">
    <text evidence="3">The sequence shown here is derived from an EMBL/GenBank/DDBJ whole genome shotgun (WGS) entry which is preliminary data.</text>
</comment>
<dbReference type="InterPro" id="IPR054000">
    <property type="entry name" value="MLKL_N"/>
</dbReference>
<dbReference type="InterPro" id="IPR036537">
    <property type="entry name" value="Adaptor_Cbl_N_dom_sf"/>
</dbReference>
<dbReference type="EMBL" id="JAPEVG010000111">
    <property type="protein sequence ID" value="KAJ8482575.1"/>
    <property type="molecule type" value="Genomic_DNA"/>
</dbReference>
<proteinExistence type="predicted"/>
<dbReference type="Gene3D" id="1.20.930.20">
    <property type="entry name" value="Adaptor protein Cbl, N-terminal domain"/>
    <property type="match status" value="1"/>
</dbReference>
<dbReference type="GO" id="GO:0007166">
    <property type="term" value="P:cell surface receptor signaling pathway"/>
    <property type="evidence" value="ECO:0007669"/>
    <property type="project" value="InterPro"/>
</dbReference>
<dbReference type="Proteomes" id="UP001215151">
    <property type="component" value="Unassembled WGS sequence"/>
</dbReference>
<organism evidence="3 4">
    <name type="scientific">Trametes cubensis</name>
    <dbReference type="NCBI Taxonomy" id="1111947"/>
    <lineage>
        <taxon>Eukaryota</taxon>
        <taxon>Fungi</taxon>
        <taxon>Dikarya</taxon>
        <taxon>Basidiomycota</taxon>
        <taxon>Agaricomycotina</taxon>
        <taxon>Agaricomycetes</taxon>
        <taxon>Polyporales</taxon>
        <taxon>Polyporaceae</taxon>
        <taxon>Trametes</taxon>
    </lineage>
</organism>
<sequence length="790" mass="89262">MPLPIKRIRKVTADDALGALIATSAVTKEIADIMQFPPAQAAAGILLLVFQTIQKIQSNKEECYRLARRCLSMLIDIRDHMSDHWETAPPSLLKAITKFEETLESIHKFMKQEAEQKWGSRLMRKNTIEIAMKQHHTALDDAVRSFQIAALINIQLSLGDASRSKSSPNAVDMSSGGGPSNAVQLRQPTLPLYTAEESSRAIVSDLDQMCSSPVPGSAVSEQFTIVEPTRSGSTMSDFELIRRTISADEPTSIETSSDIEEELILTEHHGFNRYHQSQFLMKGKSRIKSGWWAGGIEGAIEGRRAIMLQYETLDTRRQDFTEPLSPQLTSDDWLLERRNPDAIHTPCEWCDPTIYVYPLTSDPWAAQTRLPQAMLLDAIKNDAALYLQRQMNLSDSKLQDYVERADFRIDSEHTVVMGLPPPEVDNIQSWRNYGLAHSIRSIYLKLLPNGGNVREPIDTRDKDVSEERQRKLSHLVVLARALLPESDNLTVVKERVQRVLCAEDEEDEEADASSMTLRQIRKAAFAVGAQQQAWFRNTVPPSKYSVGDLGYLPKGSDDWDDFVVCCNVFHDNGFDCTTSSHVTGRQGAWVNRIYQQQDMSPFELPGDINGWSVVVTPESESDIYIIHEMMMSQVNAAWNFLLDSGRSLAKQYGVAPEELILVTRVGTEQRFRVRDLRKIQYWPSSVGAQPHSHMPHHSPFQHHGFGQMPNGGPQRAPVYGQDLSPKIFYLFTSSDKDYQSHFSQRPMPAPMQKDEKPPELDASIVKCFAYLNAKYGFLDYVQLHAEDFED</sequence>
<reference evidence="3" key="1">
    <citation type="submission" date="2022-11" db="EMBL/GenBank/DDBJ databases">
        <title>Genome Sequence of Cubamyces cubensis.</title>
        <authorList>
            <person name="Buettner E."/>
        </authorList>
    </citation>
    <scope>NUCLEOTIDE SEQUENCE</scope>
    <source>
        <strain evidence="3">MPL-01</strain>
    </source>
</reference>
<name>A0AAD7XDU3_9APHY</name>